<dbReference type="Proteomes" id="UP001205890">
    <property type="component" value="Unassembled WGS sequence"/>
</dbReference>
<feature type="domain" description="Alpha/beta hydrolase fold-3" evidence="2">
    <location>
        <begin position="68"/>
        <end position="174"/>
    </location>
</feature>
<evidence type="ECO:0000256" key="1">
    <source>
        <dbReference type="ARBA" id="ARBA00022801"/>
    </source>
</evidence>
<dbReference type="InterPro" id="IPR029058">
    <property type="entry name" value="AB_hydrolase_fold"/>
</dbReference>
<comment type="caution">
    <text evidence="3">The sequence shown here is derived from an EMBL/GenBank/DDBJ whole genome shotgun (WGS) entry which is preliminary data.</text>
</comment>
<reference evidence="3 4" key="1">
    <citation type="submission" date="2022-07" db="EMBL/GenBank/DDBJ databases">
        <authorList>
            <person name="Li W.-J."/>
            <person name="Deng Q.-Q."/>
        </authorList>
    </citation>
    <scope>NUCLEOTIDE SEQUENCE [LARGE SCALE GENOMIC DNA]</scope>
    <source>
        <strain evidence="3 4">SYSU M60028</strain>
    </source>
</reference>
<organism evidence="3 4">
    <name type="scientific">Alsobacter ponti</name>
    <dbReference type="NCBI Taxonomy" id="2962936"/>
    <lineage>
        <taxon>Bacteria</taxon>
        <taxon>Pseudomonadati</taxon>
        <taxon>Pseudomonadota</taxon>
        <taxon>Alphaproteobacteria</taxon>
        <taxon>Hyphomicrobiales</taxon>
        <taxon>Alsobacteraceae</taxon>
        <taxon>Alsobacter</taxon>
    </lineage>
</organism>
<dbReference type="SUPFAM" id="SSF53474">
    <property type="entry name" value="alpha/beta-Hydrolases"/>
    <property type="match status" value="1"/>
</dbReference>
<evidence type="ECO:0000313" key="3">
    <source>
        <dbReference type="EMBL" id="MCP8938440.1"/>
    </source>
</evidence>
<evidence type="ECO:0000259" key="2">
    <source>
        <dbReference type="Pfam" id="PF07859"/>
    </source>
</evidence>
<accession>A0ABT1LAB6</accession>
<dbReference type="PANTHER" id="PTHR48081:SF33">
    <property type="entry name" value="KYNURENINE FORMAMIDASE"/>
    <property type="match status" value="1"/>
</dbReference>
<dbReference type="PANTHER" id="PTHR48081">
    <property type="entry name" value="AB HYDROLASE SUPERFAMILY PROTEIN C4A8.06C"/>
    <property type="match status" value="1"/>
</dbReference>
<dbReference type="GO" id="GO:0016787">
    <property type="term" value="F:hydrolase activity"/>
    <property type="evidence" value="ECO:0007669"/>
    <property type="project" value="UniProtKB-KW"/>
</dbReference>
<name>A0ABT1LAB6_9HYPH</name>
<dbReference type="Pfam" id="PF07859">
    <property type="entry name" value="Abhydrolase_3"/>
    <property type="match status" value="1"/>
</dbReference>
<keyword evidence="4" id="KW-1185">Reference proteome</keyword>
<dbReference type="EMBL" id="JANCLU010000006">
    <property type="protein sequence ID" value="MCP8938440.1"/>
    <property type="molecule type" value="Genomic_DNA"/>
</dbReference>
<evidence type="ECO:0000313" key="4">
    <source>
        <dbReference type="Proteomes" id="UP001205890"/>
    </source>
</evidence>
<proteinExistence type="predicted"/>
<dbReference type="InterPro" id="IPR013094">
    <property type="entry name" value="AB_hydrolase_3"/>
</dbReference>
<keyword evidence="1 3" id="KW-0378">Hydrolase</keyword>
<gene>
    <name evidence="3" type="ORF">NK718_07920</name>
</gene>
<protein>
    <submittedName>
        <fullName evidence="3">Alpha/beta hydrolase</fullName>
    </submittedName>
</protein>
<dbReference type="Gene3D" id="3.40.50.1820">
    <property type="entry name" value="alpha/beta hydrolase"/>
    <property type="match status" value="1"/>
</dbReference>
<dbReference type="InterPro" id="IPR050300">
    <property type="entry name" value="GDXG_lipolytic_enzyme"/>
</dbReference>
<dbReference type="RefSeq" id="WP_254740377.1">
    <property type="nucleotide sequence ID" value="NZ_JANCLU010000006.1"/>
</dbReference>
<sequence length="277" mass="29960">MITDWTAAYANSPHIPGAAAYPERWERAARTFREANAARAELDIPYGEEPRLRADLFLPHGAPRGLAVFVHGGYWMSFDKSSWSHLAAGALAHGWAVGLPQYELAPAARISDITRQVGRAIEMLAERVSGPIRLAGHSAGGHLASRMACIGAPLAPPVQSRIAHVLSISGLHDLRPLMRAELNRTLRLDAEEARAESPALLEPVEGIDVTAWVGELERPEFVRQNDLLANVWTGLGARTRAVRDTGRHHFDVIAGLADPDSPICRSFSGPNEGDASA</sequence>